<dbReference type="AlphaFoldDB" id="A0A834N1E6"/>
<name>A0A834N1E6_VESVU</name>
<keyword evidence="2" id="KW-1185">Reference proteome</keyword>
<proteinExistence type="predicted"/>
<organism evidence="1 2">
    <name type="scientific">Vespula vulgaris</name>
    <name type="common">Yellow jacket</name>
    <name type="synonym">Wasp</name>
    <dbReference type="NCBI Taxonomy" id="7454"/>
    <lineage>
        <taxon>Eukaryota</taxon>
        <taxon>Metazoa</taxon>
        <taxon>Ecdysozoa</taxon>
        <taxon>Arthropoda</taxon>
        <taxon>Hexapoda</taxon>
        <taxon>Insecta</taxon>
        <taxon>Pterygota</taxon>
        <taxon>Neoptera</taxon>
        <taxon>Endopterygota</taxon>
        <taxon>Hymenoptera</taxon>
        <taxon>Apocrita</taxon>
        <taxon>Aculeata</taxon>
        <taxon>Vespoidea</taxon>
        <taxon>Vespidae</taxon>
        <taxon>Vespinae</taxon>
        <taxon>Vespula</taxon>
    </lineage>
</organism>
<sequence>MMLGIRTSALGAGKEGLGGKACAPYKIEREGGEEGPSGGEQRVTRGSILYRGRDPPLVARCSLCAALPFAPSPRSSERMPVAASRATSRPTPRVSFFCSMPTRVDFLQITLKGTEVRRWP</sequence>
<evidence type="ECO:0000313" key="1">
    <source>
        <dbReference type="EMBL" id="KAF7393105.1"/>
    </source>
</evidence>
<reference evidence="1" key="1">
    <citation type="journal article" date="2020" name="G3 (Bethesda)">
        <title>High-Quality Assemblies for Three Invasive Social Wasps from the &lt;i&gt;Vespula&lt;/i&gt; Genus.</title>
        <authorList>
            <person name="Harrop T.W.R."/>
            <person name="Guhlin J."/>
            <person name="McLaughlin G.M."/>
            <person name="Permina E."/>
            <person name="Stockwell P."/>
            <person name="Gilligan J."/>
            <person name="Le Lec M.F."/>
            <person name="Gruber M.A.M."/>
            <person name="Quinn O."/>
            <person name="Lovegrove M."/>
            <person name="Duncan E.J."/>
            <person name="Remnant E.J."/>
            <person name="Van Eeckhoven J."/>
            <person name="Graham B."/>
            <person name="Knapp R.A."/>
            <person name="Langford K.W."/>
            <person name="Kronenberg Z."/>
            <person name="Press M.O."/>
            <person name="Eacker S.M."/>
            <person name="Wilson-Rankin E.E."/>
            <person name="Purcell J."/>
            <person name="Lester P.J."/>
            <person name="Dearden P.K."/>
        </authorList>
    </citation>
    <scope>NUCLEOTIDE SEQUENCE</scope>
    <source>
        <strain evidence="1">Marl-1</strain>
    </source>
</reference>
<evidence type="ECO:0000313" key="2">
    <source>
        <dbReference type="Proteomes" id="UP000614350"/>
    </source>
</evidence>
<accession>A0A834N1E6</accession>
<protein>
    <submittedName>
        <fullName evidence="1">Uncharacterized protein</fullName>
    </submittedName>
</protein>
<dbReference type="Proteomes" id="UP000614350">
    <property type="component" value="Unassembled WGS sequence"/>
</dbReference>
<gene>
    <name evidence="1" type="ORF">HZH66_008938</name>
</gene>
<comment type="caution">
    <text evidence="1">The sequence shown here is derived from an EMBL/GenBank/DDBJ whole genome shotgun (WGS) entry which is preliminary data.</text>
</comment>
<dbReference type="EMBL" id="JACSEA010000009">
    <property type="protein sequence ID" value="KAF7393105.1"/>
    <property type="molecule type" value="Genomic_DNA"/>
</dbReference>